<feature type="chain" id="PRO_5042236421" evidence="2">
    <location>
        <begin position="16"/>
        <end position="105"/>
    </location>
</feature>
<reference evidence="3" key="2">
    <citation type="submission" date="2023-07" db="EMBL/GenBank/DDBJ databases">
        <authorList>
            <consortium name="Lawrence Berkeley National Laboratory"/>
            <person name="Haridas S."/>
            <person name="Hensen N."/>
            <person name="Bonometti L."/>
            <person name="Westerberg I."/>
            <person name="Brannstrom I.O."/>
            <person name="Guillou S."/>
            <person name="Cros-Aarteil S."/>
            <person name="Calhoun S."/>
            <person name="Kuo A."/>
            <person name="Mondo S."/>
            <person name="Pangilinan J."/>
            <person name="Riley R."/>
            <person name="LaButti K."/>
            <person name="Andreopoulos B."/>
            <person name="Lipzen A."/>
            <person name="Chen C."/>
            <person name="Yanf M."/>
            <person name="Daum C."/>
            <person name="Ng V."/>
            <person name="Clum A."/>
            <person name="Steindorff A."/>
            <person name="Ohm R."/>
            <person name="Martin F."/>
            <person name="Silar P."/>
            <person name="Natvig D."/>
            <person name="Lalanne C."/>
            <person name="Gautier V."/>
            <person name="Ament-velasquez S.L."/>
            <person name="Kruys A."/>
            <person name="Hutchinson M.I."/>
            <person name="Powell A.J."/>
            <person name="Barry K."/>
            <person name="Miller A.N."/>
            <person name="Grigoriev I.V."/>
            <person name="Debuchy R."/>
            <person name="Gladieux P."/>
            <person name="Thoren M.H."/>
            <person name="Johannesson H."/>
        </authorList>
    </citation>
    <scope>NUCLEOTIDE SEQUENCE</scope>
    <source>
        <strain evidence="3">FGSC 1904</strain>
    </source>
</reference>
<name>A0AAE0PCX1_SORBR</name>
<protein>
    <submittedName>
        <fullName evidence="3">Uncharacterized protein</fullName>
    </submittedName>
</protein>
<proteinExistence type="predicted"/>
<evidence type="ECO:0000313" key="3">
    <source>
        <dbReference type="EMBL" id="KAK3397230.1"/>
    </source>
</evidence>
<keyword evidence="4" id="KW-1185">Reference proteome</keyword>
<feature type="signal peptide" evidence="2">
    <location>
        <begin position="1"/>
        <end position="15"/>
    </location>
</feature>
<accession>A0AAE0PCX1</accession>
<evidence type="ECO:0000313" key="4">
    <source>
        <dbReference type="Proteomes" id="UP001281003"/>
    </source>
</evidence>
<comment type="caution">
    <text evidence="3">The sequence shown here is derived from an EMBL/GenBank/DDBJ whole genome shotgun (WGS) entry which is preliminary data.</text>
</comment>
<evidence type="ECO:0000256" key="1">
    <source>
        <dbReference type="SAM" id="MobiDB-lite"/>
    </source>
</evidence>
<keyword evidence="2" id="KW-0732">Signal</keyword>
<dbReference type="EMBL" id="JAUTDP010000008">
    <property type="protein sequence ID" value="KAK3397230.1"/>
    <property type="molecule type" value="Genomic_DNA"/>
</dbReference>
<dbReference type="Proteomes" id="UP001281003">
    <property type="component" value="Unassembled WGS sequence"/>
</dbReference>
<sequence length="105" mass="11439">MALWWLKGLAALSAASVHPEMVVEEEGKMGWPMVYAVRKRKAGLPMNVQSTQSNNGGWRESSRVTGFRVGEQLEYNVGVGEKGDEKIVSGGKEPTMGGNHHVNDV</sequence>
<reference evidence="3" key="1">
    <citation type="journal article" date="2023" name="Mol. Phylogenet. Evol.">
        <title>Genome-scale phylogeny and comparative genomics of the fungal order Sordariales.</title>
        <authorList>
            <person name="Hensen N."/>
            <person name="Bonometti L."/>
            <person name="Westerberg I."/>
            <person name="Brannstrom I.O."/>
            <person name="Guillou S."/>
            <person name="Cros-Aarteil S."/>
            <person name="Calhoun S."/>
            <person name="Haridas S."/>
            <person name="Kuo A."/>
            <person name="Mondo S."/>
            <person name="Pangilinan J."/>
            <person name="Riley R."/>
            <person name="LaButti K."/>
            <person name="Andreopoulos B."/>
            <person name="Lipzen A."/>
            <person name="Chen C."/>
            <person name="Yan M."/>
            <person name="Daum C."/>
            <person name="Ng V."/>
            <person name="Clum A."/>
            <person name="Steindorff A."/>
            <person name="Ohm R.A."/>
            <person name="Martin F."/>
            <person name="Silar P."/>
            <person name="Natvig D.O."/>
            <person name="Lalanne C."/>
            <person name="Gautier V."/>
            <person name="Ament-Velasquez S.L."/>
            <person name="Kruys A."/>
            <person name="Hutchinson M.I."/>
            <person name="Powell A.J."/>
            <person name="Barry K."/>
            <person name="Miller A.N."/>
            <person name="Grigoriev I.V."/>
            <person name="Debuchy R."/>
            <person name="Gladieux P."/>
            <person name="Hiltunen Thoren M."/>
            <person name="Johannesson H."/>
        </authorList>
    </citation>
    <scope>NUCLEOTIDE SEQUENCE</scope>
    <source>
        <strain evidence="3">FGSC 1904</strain>
    </source>
</reference>
<organism evidence="3 4">
    <name type="scientific">Sordaria brevicollis</name>
    <dbReference type="NCBI Taxonomy" id="83679"/>
    <lineage>
        <taxon>Eukaryota</taxon>
        <taxon>Fungi</taxon>
        <taxon>Dikarya</taxon>
        <taxon>Ascomycota</taxon>
        <taxon>Pezizomycotina</taxon>
        <taxon>Sordariomycetes</taxon>
        <taxon>Sordariomycetidae</taxon>
        <taxon>Sordariales</taxon>
        <taxon>Sordariaceae</taxon>
        <taxon>Sordaria</taxon>
    </lineage>
</organism>
<dbReference type="AlphaFoldDB" id="A0AAE0PCX1"/>
<evidence type="ECO:0000256" key="2">
    <source>
        <dbReference type="SAM" id="SignalP"/>
    </source>
</evidence>
<feature type="region of interest" description="Disordered" evidence="1">
    <location>
        <begin position="83"/>
        <end position="105"/>
    </location>
</feature>
<gene>
    <name evidence="3" type="ORF">B0T20DRAFT_470771</name>
</gene>